<gene>
    <name evidence="2" type="ORF">LTRI10_LOCUS10247</name>
</gene>
<evidence type="ECO:0000313" key="3">
    <source>
        <dbReference type="Proteomes" id="UP001497516"/>
    </source>
</evidence>
<evidence type="ECO:0000313" key="2">
    <source>
        <dbReference type="EMBL" id="CAL1351989.1"/>
    </source>
</evidence>
<sequence>MLRREAFFTSTRTCCIMSGGECHNPKCHDRVDRLKNAAIWLSCHEKGKGGDISNKALSACASHLTESRCGYEGDRCKRKHNWSEAIVVSLMSPMQGETRWHAYAERLVLKNECTSRRRTDFGRPLQSALNRYSSQPIACFPCNRPQSSSPEQVNRIHGPVPCTSNNSDPKIRKGKESAKGWQGVEAAVITLNLGPAFCSP</sequence>
<reference evidence="2 3" key="1">
    <citation type="submission" date="2024-04" db="EMBL/GenBank/DDBJ databases">
        <authorList>
            <person name="Fracassetti M."/>
        </authorList>
    </citation>
    <scope>NUCLEOTIDE SEQUENCE [LARGE SCALE GENOMIC DNA]</scope>
</reference>
<organism evidence="2 3">
    <name type="scientific">Linum trigynum</name>
    <dbReference type="NCBI Taxonomy" id="586398"/>
    <lineage>
        <taxon>Eukaryota</taxon>
        <taxon>Viridiplantae</taxon>
        <taxon>Streptophyta</taxon>
        <taxon>Embryophyta</taxon>
        <taxon>Tracheophyta</taxon>
        <taxon>Spermatophyta</taxon>
        <taxon>Magnoliopsida</taxon>
        <taxon>eudicotyledons</taxon>
        <taxon>Gunneridae</taxon>
        <taxon>Pentapetalae</taxon>
        <taxon>rosids</taxon>
        <taxon>fabids</taxon>
        <taxon>Malpighiales</taxon>
        <taxon>Linaceae</taxon>
        <taxon>Linum</taxon>
    </lineage>
</organism>
<evidence type="ECO:0000256" key="1">
    <source>
        <dbReference type="SAM" id="MobiDB-lite"/>
    </source>
</evidence>
<proteinExistence type="predicted"/>
<evidence type="ECO:0008006" key="4">
    <source>
        <dbReference type="Google" id="ProtNLM"/>
    </source>
</evidence>
<feature type="region of interest" description="Disordered" evidence="1">
    <location>
        <begin position="150"/>
        <end position="178"/>
    </location>
</feature>
<keyword evidence="3" id="KW-1185">Reference proteome</keyword>
<accession>A0AAV2C7K1</accession>
<dbReference type="AlphaFoldDB" id="A0AAV2C7K1"/>
<comment type="caution">
    <text evidence="2">The sequence shown here is derived from an EMBL/GenBank/DDBJ whole genome shotgun (WGS) entry which is preliminary data.</text>
</comment>
<name>A0AAV2C7K1_9ROSI</name>
<dbReference type="EMBL" id="CAXIPQ010000005">
    <property type="protein sequence ID" value="CAL1351989.1"/>
    <property type="molecule type" value="Genomic_DNA"/>
</dbReference>
<protein>
    <recommendedName>
        <fullName evidence="4">C3H1-type domain-containing protein</fullName>
    </recommendedName>
</protein>
<feature type="compositionally biased region" description="Basic and acidic residues" evidence="1">
    <location>
        <begin position="169"/>
        <end position="178"/>
    </location>
</feature>
<dbReference type="Proteomes" id="UP001497516">
    <property type="component" value="Unassembled WGS sequence"/>
</dbReference>